<dbReference type="EMBL" id="MFCP01000012">
    <property type="protein sequence ID" value="OGE29005.1"/>
    <property type="molecule type" value="Genomic_DNA"/>
</dbReference>
<dbReference type="Gene3D" id="3.40.50.150">
    <property type="entry name" value="Vaccinia Virus protein VP39"/>
    <property type="match status" value="1"/>
</dbReference>
<dbReference type="SUPFAM" id="SSF53335">
    <property type="entry name" value="S-adenosyl-L-methionine-dependent methyltransferases"/>
    <property type="match status" value="1"/>
</dbReference>
<name>A0A1F5JK67_9BACT</name>
<protein>
    <recommendedName>
        <fullName evidence="3">Methyltransferase type 11 domain-containing protein</fullName>
    </recommendedName>
</protein>
<gene>
    <name evidence="1" type="ORF">A2867_03525</name>
</gene>
<dbReference type="AlphaFoldDB" id="A0A1F5JK67"/>
<evidence type="ECO:0000313" key="2">
    <source>
        <dbReference type="Proteomes" id="UP000177555"/>
    </source>
</evidence>
<sequence>MSYRDKIQAKVKDPQLMKHGEEIFDREFFGVCFKKYNREELLGQCGWNKLVLKFIEKNVPFGDVSGKKVIDIGCGWGALPRVLKDRGFEVTATDISAFIIKRAKKIQKDIDFRVEDVEKGIGAAGKFDYIFALEVLEHLKNPHKAVRNIKKKLREGGFFIFSTPYPNKWNKADPTHISINYPEYWISLGKDLGFKEVSFKYATFIPFFYKYTNLFDWILPIRVDNRYINSTCFFFFKN</sequence>
<dbReference type="PANTHER" id="PTHR43861">
    <property type="entry name" value="TRANS-ACONITATE 2-METHYLTRANSFERASE-RELATED"/>
    <property type="match status" value="1"/>
</dbReference>
<evidence type="ECO:0000313" key="1">
    <source>
        <dbReference type="EMBL" id="OGE29005.1"/>
    </source>
</evidence>
<comment type="caution">
    <text evidence="1">The sequence shown here is derived from an EMBL/GenBank/DDBJ whole genome shotgun (WGS) entry which is preliminary data.</text>
</comment>
<dbReference type="InterPro" id="IPR029063">
    <property type="entry name" value="SAM-dependent_MTases_sf"/>
</dbReference>
<dbReference type="Pfam" id="PF13489">
    <property type="entry name" value="Methyltransf_23"/>
    <property type="match status" value="1"/>
</dbReference>
<evidence type="ECO:0008006" key="3">
    <source>
        <dbReference type="Google" id="ProtNLM"/>
    </source>
</evidence>
<accession>A0A1F5JK67</accession>
<reference evidence="1 2" key="1">
    <citation type="journal article" date="2016" name="Nat. Commun.">
        <title>Thousands of microbial genomes shed light on interconnected biogeochemical processes in an aquifer system.</title>
        <authorList>
            <person name="Anantharaman K."/>
            <person name="Brown C.T."/>
            <person name="Hug L.A."/>
            <person name="Sharon I."/>
            <person name="Castelle C.J."/>
            <person name="Probst A.J."/>
            <person name="Thomas B.C."/>
            <person name="Singh A."/>
            <person name="Wilkins M.J."/>
            <person name="Karaoz U."/>
            <person name="Brodie E.L."/>
            <person name="Williams K.H."/>
            <person name="Hubbard S.S."/>
            <person name="Banfield J.F."/>
        </authorList>
    </citation>
    <scope>NUCLEOTIDE SEQUENCE [LARGE SCALE GENOMIC DNA]</scope>
</reference>
<organism evidence="1 2">
    <name type="scientific">Candidatus Daviesbacteria bacterium RIFCSPHIGHO2_01_FULL_40_11</name>
    <dbReference type="NCBI Taxonomy" id="1797762"/>
    <lineage>
        <taxon>Bacteria</taxon>
        <taxon>Candidatus Daviesiibacteriota</taxon>
    </lineage>
</organism>
<dbReference type="CDD" id="cd02440">
    <property type="entry name" value="AdoMet_MTases"/>
    <property type="match status" value="1"/>
</dbReference>
<dbReference type="Proteomes" id="UP000177555">
    <property type="component" value="Unassembled WGS sequence"/>
</dbReference>
<proteinExistence type="predicted"/>